<proteinExistence type="predicted"/>
<dbReference type="InterPro" id="IPR050695">
    <property type="entry name" value="N-acetylmuramoyl_amidase_3"/>
</dbReference>
<dbReference type="Gene3D" id="3.40.630.40">
    <property type="entry name" value="Zn-dependent exopeptidases"/>
    <property type="match status" value="1"/>
</dbReference>
<dbReference type="PANTHER" id="PTHR30404">
    <property type="entry name" value="N-ACETYLMURAMOYL-L-ALANINE AMIDASE"/>
    <property type="match status" value="1"/>
</dbReference>
<dbReference type="Gene3D" id="2.60.40.3500">
    <property type="match status" value="2"/>
</dbReference>
<comment type="caution">
    <text evidence="4">The sequence shown here is derived from an EMBL/GenBank/DDBJ whole genome shotgun (WGS) entry which is preliminary data.</text>
</comment>
<evidence type="ECO:0000259" key="3">
    <source>
        <dbReference type="SMART" id="SM00646"/>
    </source>
</evidence>
<name>A0A537IZU0_9BACT</name>
<dbReference type="SUPFAM" id="SSF55383">
    <property type="entry name" value="Copper amine oxidase, domain N"/>
    <property type="match status" value="1"/>
</dbReference>
<accession>A0A537IZU0</accession>
<protein>
    <submittedName>
        <fullName evidence="4">AMIN domain-containing protein</fullName>
    </submittedName>
</protein>
<dbReference type="InterPro" id="IPR036582">
    <property type="entry name" value="Mao_N_sf"/>
</dbReference>
<gene>
    <name evidence="4" type="ORF">E6H05_02095</name>
</gene>
<feature type="signal peptide" evidence="2">
    <location>
        <begin position="1"/>
        <end position="21"/>
    </location>
</feature>
<evidence type="ECO:0000256" key="1">
    <source>
        <dbReference type="ARBA" id="ARBA00022801"/>
    </source>
</evidence>
<feature type="chain" id="PRO_5021838726" evidence="2">
    <location>
        <begin position="22"/>
        <end position="561"/>
    </location>
</feature>
<dbReference type="Pfam" id="PF11741">
    <property type="entry name" value="AMIN"/>
    <property type="match status" value="2"/>
</dbReference>
<dbReference type="InterPro" id="IPR002508">
    <property type="entry name" value="MurNAc-LAA_cat"/>
</dbReference>
<sequence length="561" mass="59862">MKFVAAALLAVAASWMLTGSAAGQAAGVKVVVNGVDVPLAAPAVVFNGQVMAPIAGLFEPMGAIAAFYETDRSIVVTNRVRTTVVFWLNETAALVNGQPRSLPVAPALLGSQVFVPVQATFALLGAWARFDETDRAVFVNSQITGITPQVSAGALQVAVDATGPVQVETNVISNPDRLVVDFINATLRTQERQYAVSDAGVDRIRTAQFQVKPYVSRMVFDLNQPVEVSITTAPTSYLVTLQVRPKGSAPWRAPEGAAKGSPLGRGANPVKVTGVSFQPDGQAGRITVDSTGPMDYKIREFMFPDRLAIDVQNAVFIPVKREISVDGTSVVAVRAAQFTARPPVTRIVVTLKRKLDYIINQSAGRLTIDLSTNTAARGHLVAIDPGHGGEDPGAVGPSGLREADVVLDIALRVRDLLAHDGIRVLLIRDSDATVDLADRPRVAREGGATIYVSIHANASPRAAVNGTETFFLTPQSLVLAQMIQDELGVVLGIPSRGIKTANFVVLRDNDIPSVLVETAFISHADDELRLRDQAFRQHVAEAVHHGIVRFLAIYPVPQQAP</sequence>
<dbReference type="SMART" id="SM00646">
    <property type="entry name" value="Ami_3"/>
    <property type="match status" value="1"/>
</dbReference>
<dbReference type="GO" id="GO:0030288">
    <property type="term" value="C:outer membrane-bounded periplasmic space"/>
    <property type="evidence" value="ECO:0007669"/>
    <property type="project" value="TreeGrafter"/>
</dbReference>
<feature type="domain" description="MurNAc-LAA" evidence="3">
    <location>
        <begin position="440"/>
        <end position="548"/>
    </location>
</feature>
<keyword evidence="2" id="KW-0732">Signal</keyword>
<dbReference type="PANTHER" id="PTHR30404:SF0">
    <property type="entry name" value="N-ACETYLMURAMOYL-L-ALANINE AMIDASE AMIC"/>
    <property type="match status" value="1"/>
</dbReference>
<dbReference type="GO" id="GO:0008745">
    <property type="term" value="F:N-acetylmuramoyl-L-alanine amidase activity"/>
    <property type="evidence" value="ECO:0007669"/>
    <property type="project" value="InterPro"/>
</dbReference>
<dbReference type="Proteomes" id="UP000318834">
    <property type="component" value="Unassembled WGS sequence"/>
</dbReference>
<dbReference type="InterPro" id="IPR021731">
    <property type="entry name" value="AMIN_dom"/>
</dbReference>
<keyword evidence="1" id="KW-0378">Hydrolase</keyword>
<dbReference type="Pfam" id="PF07833">
    <property type="entry name" value="Cu_amine_oxidN1"/>
    <property type="match status" value="1"/>
</dbReference>
<dbReference type="GO" id="GO:0009253">
    <property type="term" value="P:peptidoglycan catabolic process"/>
    <property type="evidence" value="ECO:0007669"/>
    <property type="project" value="InterPro"/>
</dbReference>
<evidence type="ECO:0000313" key="4">
    <source>
        <dbReference type="EMBL" id="TMI76818.1"/>
    </source>
</evidence>
<dbReference type="Pfam" id="PF01520">
    <property type="entry name" value="Amidase_3"/>
    <property type="match status" value="1"/>
</dbReference>
<dbReference type="SUPFAM" id="SSF53187">
    <property type="entry name" value="Zn-dependent exopeptidases"/>
    <property type="match status" value="1"/>
</dbReference>
<dbReference type="InterPro" id="IPR012854">
    <property type="entry name" value="Cu_amine_oxidase-like_N"/>
</dbReference>
<evidence type="ECO:0000313" key="5">
    <source>
        <dbReference type="Proteomes" id="UP000318834"/>
    </source>
</evidence>
<dbReference type="EMBL" id="VBAP01000009">
    <property type="protein sequence ID" value="TMI76818.1"/>
    <property type="molecule type" value="Genomic_DNA"/>
</dbReference>
<dbReference type="AlphaFoldDB" id="A0A537IZU0"/>
<dbReference type="CDD" id="cd02696">
    <property type="entry name" value="MurNAc-LAA"/>
    <property type="match status" value="1"/>
</dbReference>
<dbReference type="Gene3D" id="3.30.457.10">
    <property type="entry name" value="Copper amine oxidase-like, N-terminal domain"/>
    <property type="match status" value="1"/>
</dbReference>
<organism evidence="4 5">
    <name type="scientific">Candidatus Segetimicrobium genomatis</name>
    <dbReference type="NCBI Taxonomy" id="2569760"/>
    <lineage>
        <taxon>Bacteria</taxon>
        <taxon>Bacillati</taxon>
        <taxon>Candidatus Sysuimicrobiota</taxon>
        <taxon>Candidatus Sysuimicrobiia</taxon>
        <taxon>Candidatus Sysuimicrobiales</taxon>
        <taxon>Candidatus Segetimicrobiaceae</taxon>
        <taxon>Candidatus Segetimicrobium</taxon>
    </lineage>
</organism>
<reference evidence="4 5" key="1">
    <citation type="journal article" date="2019" name="Nat. Microbiol.">
        <title>Mediterranean grassland soil C-N compound turnover is dependent on rainfall and depth, and is mediated by genomically divergent microorganisms.</title>
        <authorList>
            <person name="Diamond S."/>
            <person name="Andeer P.F."/>
            <person name="Li Z."/>
            <person name="Crits-Christoph A."/>
            <person name="Burstein D."/>
            <person name="Anantharaman K."/>
            <person name="Lane K.R."/>
            <person name="Thomas B.C."/>
            <person name="Pan C."/>
            <person name="Northen T.R."/>
            <person name="Banfield J.F."/>
        </authorList>
    </citation>
    <scope>NUCLEOTIDE SEQUENCE [LARGE SCALE GENOMIC DNA]</scope>
    <source>
        <strain evidence="4">NP_8</strain>
    </source>
</reference>
<evidence type="ECO:0000256" key="2">
    <source>
        <dbReference type="SAM" id="SignalP"/>
    </source>
</evidence>